<dbReference type="InterPro" id="IPR036249">
    <property type="entry name" value="Thioredoxin-like_sf"/>
</dbReference>
<dbReference type="Gene3D" id="3.40.30.10">
    <property type="entry name" value="Glutaredoxin"/>
    <property type="match status" value="1"/>
</dbReference>
<gene>
    <name evidence="2" type="primary">nrdH_1</name>
    <name evidence="2" type="ORF">WFA24289_00277</name>
</gene>
<evidence type="ECO:0000313" key="2">
    <source>
        <dbReference type="EMBL" id="CAH0415978.1"/>
    </source>
</evidence>
<evidence type="ECO:0000313" key="3">
    <source>
        <dbReference type="Proteomes" id="UP000789707"/>
    </source>
</evidence>
<dbReference type="Proteomes" id="UP000789707">
    <property type="component" value="Unassembled WGS sequence"/>
</dbReference>
<dbReference type="EMBL" id="CAKKNS010000001">
    <property type="protein sequence ID" value="CAH0415978.1"/>
    <property type="molecule type" value="Genomic_DNA"/>
</dbReference>
<dbReference type="CDD" id="cd02976">
    <property type="entry name" value="NrdH"/>
    <property type="match status" value="1"/>
</dbReference>
<dbReference type="RefSeq" id="WP_284707483.1">
    <property type="nucleotide sequence ID" value="NZ_CAKKNS010000001.1"/>
</dbReference>
<dbReference type="Pfam" id="PF00462">
    <property type="entry name" value="Glutaredoxin"/>
    <property type="match status" value="1"/>
</dbReference>
<reference evidence="2 3" key="1">
    <citation type="submission" date="2021-11" db="EMBL/GenBank/DDBJ databases">
        <authorList>
            <person name="Depoorter E."/>
        </authorList>
    </citation>
    <scope>NUCLEOTIDE SEQUENCE [LARGE SCALE GENOMIC DNA]</scope>
    <source>
        <strain evidence="2 3">LMG 24289</strain>
    </source>
</reference>
<dbReference type="PROSITE" id="PS51354">
    <property type="entry name" value="GLUTAREDOXIN_2"/>
    <property type="match status" value="1"/>
</dbReference>
<accession>A0ABN8BDW5</accession>
<dbReference type="SUPFAM" id="SSF52833">
    <property type="entry name" value="Thioredoxin-like"/>
    <property type="match status" value="1"/>
</dbReference>
<feature type="domain" description="Glutaredoxin" evidence="1">
    <location>
        <begin position="4"/>
        <end position="55"/>
    </location>
</feature>
<protein>
    <submittedName>
        <fullName evidence="2">Glutaredoxin-like protein NrdH</fullName>
    </submittedName>
</protein>
<organism evidence="2 3">
    <name type="scientific">Periweissella fabaria</name>
    <dbReference type="NCBI Taxonomy" id="546157"/>
    <lineage>
        <taxon>Bacteria</taxon>
        <taxon>Bacillati</taxon>
        <taxon>Bacillota</taxon>
        <taxon>Bacilli</taxon>
        <taxon>Lactobacillales</taxon>
        <taxon>Lactobacillaceae</taxon>
        <taxon>Periweissella</taxon>
    </lineage>
</organism>
<dbReference type="InterPro" id="IPR002109">
    <property type="entry name" value="Glutaredoxin"/>
</dbReference>
<sequence>MINVYTKVGCPACKMTERWLTEHGFGYEELNTTERTELLNDLKLQGYSGLPVVVTANNSWQGFRPDYLSKYLK</sequence>
<proteinExistence type="predicted"/>
<name>A0ABN8BDW5_9LACO</name>
<comment type="caution">
    <text evidence="2">The sequence shown here is derived from an EMBL/GenBank/DDBJ whole genome shotgun (WGS) entry which is preliminary data.</text>
</comment>
<evidence type="ECO:0000259" key="1">
    <source>
        <dbReference type="Pfam" id="PF00462"/>
    </source>
</evidence>
<keyword evidence="3" id="KW-1185">Reference proteome</keyword>